<comment type="caution">
    <text evidence="1">The sequence shown here is derived from an EMBL/GenBank/DDBJ whole genome shotgun (WGS) entry which is preliminary data.</text>
</comment>
<sequence>MYKHGAFAEIMATKDFIPSKDVGTLPVYFGTLPIHQKMNYEGLVNKPILISSFKEAQTKVGYSDHWEDFTLCEAIYAHFKNNIKPIGPIILINVLDPKVHLLKARSATVKTETVTLTNGIGFIPTYKGILKTVAIDSKVLGEDFKVEYTPDGERIQLTDLKNGLGASVEVTFNEVAPATVTQAEVIGGTSSEGHKTGISVLDLVYQNHNMIPTLLCSPKWSKVPAVDTALKAASQKINGHWYAFVNSDIESSTSNTIDKAKTAKGETGYTSSYEAPCWPKAKNGEGKVFHLSTLATVTMQWVDYENDNVPHETPSNKPIDIIGLVLEDGTTIEYDQIQANELNSKGIRTATYWGGRWVLWGGHTGEYEYGKDMDKRNIFDCSVRMLQYIANTFQSRYGIFIDKPMNRAKVDTILNDMQEWLDALMAQGKILHGLVGFEETSNSTSDMIEGDFVFDVETTTTPPGKSLTAKICYTSKGLNVLLGGEQ</sequence>
<accession>A0A926IFQ3</accession>
<dbReference type="EMBL" id="JACRSY010000037">
    <property type="protein sequence ID" value="MBC8581123.1"/>
    <property type="molecule type" value="Genomic_DNA"/>
</dbReference>
<gene>
    <name evidence="1" type="ORF">H8718_16520</name>
</gene>
<dbReference type="PANTHER" id="PTHR35861">
    <property type="match status" value="1"/>
</dbReference>
<dbReference type="RefSeq" id="WP_249333892.1">
    <property type="nucleotide sequence ID" value="NZ_JACRSY010000037.1"/>
</dbReference>
<keyword evidence="2" id="KW-1185">Reference proteome</keyword>
<dbReference type="AlphaFoldDB" id="A0A926IFQ3"/>
<name>A0A926IFQ3_9FIRM</name>
<evidence type="ECO:0000313" key="1">
    <source>
        <dbReference type="EMBL" id="MBC8581123.1"/>
    </source>
</evidence>
<dbReference type="Proteomes" id="UP000655830">
    <property type="component" value="Unassembled WGS sequence"/>
</dbReference>
<evidence type="ECO:0000313" key="2">
    <source>
        <dbReference type="Proteomes" id="UP000655830"/>
    </source>
</evidence>
<proteinExistence type="predicted"/>
<organism evidence="1 2">
    <name type="scientific">Zhenhengia yiwuensis</name>
    <dbReference type="NCBI Taxonomy" id="2763666"/>
    <lineage>
        <taxon>Bacteria</taxon>
        <taxon>Bacillati</taxon>
        <taxon>Bacillota</taxon>
        <taxon>Clostridia</taxon>
        <taxon>Lachnospirales</taxon>
        <taxon>Lachnospiraceae</taxon>
        <taxon>Zhenhengia</taxon>
    </lineage>
</organism>
<protein>
    <submittedName>
        <fullName evidence="1">Phage tail sheath protein</fullName>
    </submittedName>
</protein>
<reference evidence="1" key="1">
    <citation type="submission" date="2020-08" db="EMBL/GenBank/DDBJ databases">
        <title>Genome public.</title>
        <authorList>
            <person name="Liu C."/>
            <person name="Sun Q."/>
        </authorList>
    </citation>
    <scope>NUCLEOTIDE SEQUENCE</scope>
    <source>
        <strain evidence="1">NSJ-12</strain>
    </source>
</reference>
<dbReference type="InterPro" id="IPR052042">
    <property type="entry name" value="Tail_sheath_structural"/>
</dbReference>
<dbReference type="PANTHER" id="PTHR35861:SF2">
    <property type="entry name" value="FELS-2 PROPHAGE PROTEIN"/>
    <property type="match status" value="1"/>
</dbReference>